<evidence type="ECO:0000313" key="2">
    <source>
        <dbReference type="EMBL" id="AHF78038.1"/>
    </source>
</evidence>
<organism evidence="2 3">
    <name type="scientific">Sodalis praecaptivus</name>
    <dbReference type="NCBI Taxonomy" id="1239307"/>
    <lineage>
        <taxon>Bacteria</taxon>
        <taxon>Pseudomonadati</taxon>
        <taxon>Pseudomonadota</taxon>
        <taxon>Gammaproteobacteria</taxon>
        <taxon>Enterobacterales</taxon>
        <taxon>Bruguierivoracaceae</taxon>
        <taxon>Sodalis</taxon>
    </lineage>
</organism>
<dbReference type="EMBL" id="CP006569">
    <property type="protein sequence ID" value="AHF78038.1"/>
    <property type="molecule type" value="Genomic_DNA"/>
</dbReference>
<proteinExistence type="predicted"/>
<gene>
    <name evidence="2" type="ORF">Sant_3032</name>
</gene>
<accession>W0I0S9</accession>
<dbReference type="Proteomes" id="UP000019028">
    <property type="component" value="Chromosome"/>
</dbReference>
<name>W0I0S9_9GAMM</name>
<evidence type="ECO:0000256" key="1">
    <source>
        <dbReference type="SAM" id="MobiDB-lite"/>
    </source>
</evidence>
<dbReference type="HOGENOM" id="CLU_2572035_0_0_6"/>
<sequence length="81" mass="9067">MSACHPYVSRPLCLLTSPALRGGAGWSVRPVISPTLRRMAGSPPSRIALSVDKGNRARHHLLPRRTQCPRNDPTSRRCRRR</sequence>
<keyword evidence="3" id="KW-1185">Reference proteome</keyword>
<reference evidence="2 3" key="1">
    <citation type="journal article" date="2014" name="Genome Biol. Evol.">
        <title>Genome degeneration and adaptation in a nascent stage of symbiosis.</title>
        <authorList>
            <person name="Oakeson K.F."/>
            <person name="Gil R."/>
            <person name="Clayton A.L."/>
            <person name="Dunn D.M."/>
            <person name="von Niederhausern A.C."/>
            <person name="Hamil C."/>
            <person name="Aoyagi A."/>
            <person name="Duval B."/>
            <person name="Baca A."/>
            <person name="Silva F.J."/>
            <person name="Vallier A."/>
            <person name="Jackson D.G."/>
            <person name="Latorre A."/>
            <person name="Weiss R.B."/>
            <person name="Heddi A."/>
            <person name="Moya A."/>
            <person name="Dale C."/>
        </authorList>
    </citation>
    <scope>NUCLEOTIDE SEQUENCE [LARGE SCALE GENOMIC DNA]</scope>
    <source>
        <strain evidence="2 3">HS1</strain>
    </source>
</reference>
<evidence type="ECO:0000313" key="3">
    <source>
        <dbReference type="Proteomes" id="UP000019028"/>
    </source>
</evidence>
<protein>
    <submittedName>
        <fullName evidence="2">Uncharacterized protein</fullName>
    </submittedName>
</protein>
<feature type="region of interest" description="Disordered" evidence="1">
    <location>
        <begin position="36"/>
        <end position="81"/>
    </location>
</feature>
<dbReference type="KEGG" id="sod:Sant_3032"/>
<dbReference type="AlphaFoldDB" id="W0I0S9"/>